<keyword evidence="12" id="KW-1185">Reference proteome</keyword>
<evidence type="ECO:0000256" key="3">
    <source>
        <dbReference type="ARBA" id="ARBA00022676"/>
    </source>
</evidence>
<evidence type="ECO:0000256" key="2">
    <source>
        <dbReference type="ARBA" id="ARBA00008661"/>
    </source>
</evidence>
<keyword evidence="3 10" id="KW-0328">Glycosyltransferase</keyword>
<evidence type="ECO:0000256" key="4">
    <source>
        <dbReference type="ARBA" id="ARBA00022679"/>
    </source>
</evidence>
<comment type="subcellular location">
    <subcellularLocation>
        <location evidence="1 10">Golgi apparatus membrane</location>
        <topology evidence="1 10">Single-pass type II membrane protein</topology>
    </subcellularLocation>
</comment>
<dbReference type="Pfam" id="PF01762">
    <property type="entry name" value="Galactosyl_T"/>
    <property type="match status" value="1"/>
</dbReference>
<name>A0ABQ9I1Y9_9NEOP</name>
<feature type="transmembrane region" description="Helical" evidence="10">
    <location>
        <begin position="23"/>
        <end position="46"/>
    </location>
</feature>
<dbReference type="PANTHER" id="PTHR11214">
    <property type="entry name" value="BETA-1,3-N-ACETYLGLUCOSAMINYLTRANSFERASE"/>
    <property type="match status" value="1"/>
</dbReference>
<reference evidence="11 12" key="1">
    <citation type="submission" date="2023-02" db="EMBL/GenBank/DDBJ databases">
        <title>LHISI_Scaffold_Assembly.</title>
        <authorList>
            <person name="Stuart O.P."/>
            <person name="Cleave R."/>
            <person name="Magrath M.J.L."/>
            <person name="Mikheyev A.S."/>
        </authorList>
    </citation>
    <scope>NUCLEOTIDE SEQUENCE [LARGE SCALE GENOMIC DNA]</scope>
    <source>
        <strain evidence="11">Daus_M_001</strain>
        <tissue evidence="11">Leg muscle</tissue>
    </source>
</reference>
<keyword evidence="7 10" id="KW-1133">Transmembrane helix</keyword>
<dbReference type="InterPro" id="IPR002659">
    <property type="entry name" value="Glyco_trans_31"/>
</dbReference>
<evidence type="ECO:0000256" key="8">
    <source>
        <dbReference type="ARBA" id="ARBA00023034"/>
    </source>
</evidence>
<accession>A0ABQ9I1Y9</accession>
<gene>
    <name evidence="11" type="ORF">PR048_010162</name>
</gene>
<comment type="caution">
    <text evidence="11">The sequence shown here is derived from an EMBL/GenBank/DDBJ whole genome shotgun (WGS) entry which is preliminary data.</text>
</comment>
<dbReference type="EMBL" id="JARBHB010000003">
    <property type="protein sequence ID" value="KAJ8890653.1"/>
    <property type="molecule type" value="Genomic_DNA"/>
</dbReference>
<keyword evidence="5 10" id="KW-0812">Transmembrane</keyword>
<evidence type="ECO:0000256" key="10">
    <source>
        <dbReference type="RuleBase" id="RU363063"/>
    </source>
</evidence>
<keyword evidence="6 10" id="KW-0735">Signal-anchor</keyword>
<dbReference type="Proteomes" id="UP001159363">
    <property type="component" value="Chromosome 3"/>
</dbReference>
<evidence type="ECO:0000256" key="7">
    <source>
        <dbReference type="ARBA" id="ARBA00022989"/>
    </source>
</evidence>
<comment type="similarity">
    <text evidence="2 10">Belongs to the glycosyltransferase 31 family.</text>
</comment>
<keyword evidence="9 10" id="KW-0472">Membrane</keyword>
<evidence type="ECO:0000313" key="12">
    <source>
        <dbReference type="Proteomes" id="UP001159363"/>
    </source>
</evidence>
<keyword evidence="8 10" id="KW-0333">Golgi apparatus</keyword>
<proteinExistence type="inferred from homology"/>
<evidence type="ECO:0000256" key="6">
    <source>
        <dbReference type="ARBA" id="ARBA00022968"/>
    </source>
</evidence>
<evidence type="ECO:0000256" key="1">
    <source>
        <dbReference type="ARBA" id="ARBA00004323"/>
    </source>
</evidence>
<evidence type="ECO:0000256" key="5">
    <source>
        <dbReference type="ARBA" id="ARBA00022692"/>
    </source>
</evidence>
<evidence type="ECO:0000313" key="11">
    <source>
        <dbReference type="EMBL" id="KAJ8890653.1"/>
    </source>
</evidence>
<evidence type="ECO:0000256" key="9">
    <source>
        <dbReference type="ARBA" id="ARBA00023136"/>
    </source>
</evidence>
<dbReference type="PANTHER" id="PTHR11214:SF376">
    <property type="entry name" value="HEXOSYLTRANSFERASE"/>
    <property type="match status" value="1"/>
</dbReference>
<organism evidence="11 12">
    <name type="scientific">Dryococelus australis</name>
    <dbReference type="NCBI Taxonomy" id="614101"/>
    <lineage>
        <taxon>Eukaryota</taxon>
        <taxon>Metazoa</taxon>
        <taxon>Ecdysozoa</taxon>
        <taxon>Arthropoda</taxon>
        <taxon>Hexapoda</taxon>
        <taxon>Insecta</taxon>
        <taxon>Pterygota</taxon>
        <taxon>Neoptera</taxon>
        <taxon>Polyneoptera</taxon>
        <taxon>Phasmatodea</taxon>
        <taxon>Verophasmatodea</taxon>
        <taxon>Anareolatae</taxon>
        <taxon>Phasmatidae</taxon>
        <taxon>Eurycanthinae</taxon>
        <taxon>Dryococelus</taxon>
    </lineage>
</organism>
<dbReference type="Gene3D" id="3.90.550.50">
    <property type="match status" value="1"/>
</dbReference>
<dbReference type="EC" id="2.4.1.-" evidence="10"/>
<protein>
    <recommendedName>
        <fullName evidence="10">Hexosyltransferase</fullName>
        <ecNumber evidence="10">2.4.1.-</ecNumber>
    </recommendedName>
</protein>
<sequence length="370" mass="41452">MEGCVVLQVRDDVRLAMLEKRRYGVAVPTLPLLVAMLTVAVCLPLWRLSTCPGAAPDAALVAPAYLLLMPGNATSLPSPYPLHKLPPLDPHHLIDLRHFAFRFNNFPCNETASPLLLVLVHSAPDNIGKRRAIRETWGGRRDALRLLFLLGEVDGADQQLRLERENLVHRDMVQGSFRDSYRNMTYKHVMALKWAAYFCPGARYLLKTDDDVFVNSPALLEFLSQDLSPWGARRLILCVPFHAATVKRSYRSKWRVSPSEYPGRVYPTYCAGWAILYSPDVAFLLYSEAQRDRYFWIDDVHVTGTLAAKANLTQTDLGSLVLSYEQVRALEAGGNASDVGHFLFGAPNLELASIHRLWEAVEGRASIPPS</sequence>
<keyword evidence="4" id="KW-0808">Transferase</keyword>